<dbReference type="RefSeq" id="WP_009944909.1">
    <property type="nucleotide sequence ID" value="NZ_BAAAGS010000022.1"/>
</dbReference>
<protein>
    <submittedName>
        <fullName evidence="3">Endonuclease/exonuclease/phosphatase family protein</fullName>
    </submittedName>
</protein>
<dbReference type="EMBL" id="BAAAGS010000022">
    <property type="protein sequence ID" value="GAA0533394.1"/>
    <property type="molecule type" value="Genomic_DNA"/>
</dbReference>
<feature type="chain" id="PRO_5046260368" evidence="1">
    <location>
        <begin position="25"/>
        <end position="399"/>
    </location>
</feature>
<evidence type="ECO:0000313" key="3">
    <source>
        <dbReference type="EMBL" id="GAA0533394.1"/>
    </source>
</evidence>
<dbReference type="Pfam" id="PF03372">
    <property type="entry name" value="Exo_endo_phos"/>
    <property type="match status" value="1"/>
</dbReference>
<dbReference type="InterPro" id="IPR005135">
    <property type="entry name" value="Endo/exonuclease/phosphatase"/>
</dbReference>
<keyword evidence="1" id="KW-0732">Signal</keyword>
<keyword evidence="3" id="KW-0378">Hydrolase</keyword>
<dbReference type="InterPro" id="IPR036691">
    <property type="entry name" value="Endo/exonu/phosph_ase_sf"/>
</dbReference>
<sequence length="399" mass="42581">MKRTVLAVSAVVAATASVTAPAVASPEPADIPGLVRFATFNASLNRATEGELLADLSTPDDEQARKVAEVVQRNRPDVVLLNEFDHVPGGAAVDAFRANYLAVGHNGAQPVDYPYAYTAPVNTGVPSGMDLDNDGSTGGPGDAYGFGQFPGQYGMVVLSKHPIGDVRTFQNFRWTDMPGAMLPDDPATPEPADWYSPREKEALRLSSKSHWDLPIHVGGRTVHLLASHPTPPSFDGPEDRNGVRNHDEIRFWADYVAGAGYVYDDAGRTGGLERGAPFVIAGDQNADPNDGDSADRAATQLLNAQRVVDPRPGSFGAVEAARNQGGANTGHRGAPFFDTADFGDQSPGNLRVDYVLPSLPLVALRSGVFWPGGHDELSRLNDTSDHHLVWVDVLAAYHD</sequence>
<keyword evidence="3" id="KW-0540">Nuclease</keyword>
<accession>A0ABN1D4H9</accession>
<organism evidence="3 4">
    <name type="scientific">Saccharopolyspora erythraea</name>
    <name type="common">Streptomyces erythraeus</name>
    <dbReference type="NCBI Taxonomy" id="1836"/>
    <lineage>
        <taxon>Bacteria</taxon>
        <taxon>Bacillati</taxon>
        <taxon>Actinomycetota</taxon>
        <taxon>Actinomycetes</taxon>
        <taxon>Pseudonocardiales</taxon>
        <taxon>Pseudonocardiaceae</taxon>
        <taxon>Saccharopolyspora</taxon>
    </lineage>
</organism>
<keyword evidence="4" id="KW-1185">Reference proteome</keyword>
<name>A0ABN1D4H9_SACER</name>
<evidence type="ECO:0000313" key="4">
    <source>
        <dbReference type="Proteomes" id="UP001500729"/>
    </source>
</evidence>
<comment type="caution">
    <text evidence="3">The sequence shown here is derived from an EMBL/GenBank/DDBJ whole genome shotgun (WGS) entry which is preliminary data.</text>
</comment>
<dbReference type="SUPFAM" id="SSF56219">
    <property type="entry name" value="DNase I-like"/>
    <property type="match status" value="1"/>
</dbReference>
<dbReference type="GO" id="GO:0004519">
    <property type="term" value="F:endonuclease activity"/>
    <property type="evidence" value="ECO:0007669"/>
    <property type="project" value="UniProtKB-KW"/>
</dbReference>
<dbReference type="Gene3D" id="3.60.10.10">
    <property type="entry name" value="Endonuclease/exonuclease/phosphatase"/>
    <property type="match status" value="1"/>
</dbReference>
<evidence type="ECO:0000256" key="1">
    <source>
        <dbReference type="SAM" id="SignalP"/>
    </source>
</evidence>
<evidence type="ECO:0000259" key="2">
    <source>
        <dbReference type="Pfam" id="PF03372"/>
    </source>
</evidence>
<feature type="signal peptide" evidence="1">
    <location>
        <begin position="1"/>
        <end position="24"/>
    </location>
</feature>
<dbReference type="Proteomes" id="UP001500729">
    <property type="component" value="Unassembled WGS sequence"/>
</dbReference>
<reference evidence="3 4" key="1">
    <citation type="journal article" date="2019" name="Int. J. Syst. Evol. Microbiol.">
        <title>The Global Catalogue of Microorganisms (GCM) 10K type strain sequencing project: providing services to taxonomists for standard genome sequencing and annotation.</title>
        <authorList>
            <consortium name="The Broad Institute Genomics Platform"/>
            <consortium name="The Broad Institute Genome Sequencing Center for Infectious Disease"/>
            <person name="Wu L."/>
            <person name="Ma J."/>
        </authorList>
    </citation>
    <scope>NUCLEOTIDE SEQUENCE [LARGE SCALE GENOMIC DNA]</scope>
    <source>
        <strain evidence="3 4">JCM 10303</strain>
    </source>
</reference>
<gene>
    <name evidence="3" type="ORF">GCM10009533_35640</name>
</gene>
<proteinExistence type="predicted"/>
<keyword evidence="3" id="KW-0255">Endonuclease</keyword>
<feature type="domain" description="Endonuclease/exonuclease/phosphatase" evidence="2">
    <location>
        <begin position="39"/>
        <end position="386"/>
    </location>
</feature>